<dbReference type="AlphaFoldDB" id="A0AAV8U4S2"/>
<comment type="similarity">
    <text evidence="1">Belongs to the PITHD1 family.</text>
</comment>
<proteinExistence type="inferred from homology"/>
<comment type="caution">
    <text evidence="3">The sequence shown here is derived from an EMBL/GenBank/DDBJ whole genome shotgun (WGS) entry which is preliminary data.</text>
</comment>
<name>A0AAV8U4S2_9ROSI</name>
<dbReference type="Pfam" id="PF06201">
    <property type="entry name" value="PITH"/>
    <property type="match status" value="1"/>
</dbReference>
<dbReference type="InterPro" id="IPR008979">
    <property type="entry name" value="Galactose-bd-like_sf"/>
</dbReference>
<evidence type="ECO:0000313" key="3">
    <source>
        <dbReference type="EMBL" id="KAJ8773114.1"/>
    </source>
</evidence>
<dbReference type="SUPFAM" id="SSF49785">
    <property type="entry name" value="Galactose-binding domain-like"/>
    <property type="match status" value="1"/>
</dbReference>
<gene>
    <name evidence="3" type="ORF">K2173_028291</name>
</gene>
<evidence type="ECO:0000256" key="1">
    <source>
        <dbReference type="ARBA" id="ARBA00025788"/>
    </source>
</evidence>
<dbReference type="Proteomes" id="UP001159364">
    <property type="component" value="Linkage Group LG02"/>
</dbReference>
<dbReference type="PANTHER" id="PTHR12175">
    <property type="entry name" value="AD039 HT014 THIOREDOXIN FAMILY TRP26"/>
    <property type="match status" value="1"/>
</dbReference>
<protein>
    <recommendedName>
        <fullName evidence="2">PITH domain-containing protein</fullName>
    </recommendedName>
</protein>
<accession>A0AAV8U4S2</accession>
<dbReference type="GO" id="GO:0005737">
    <property type="term" value="C:cytoplasm"/>
    <property type="evidence" value="ECO:0007669"/>
    <property type="project" value="UniProtKB-ARBA"/>
</dbReference>
<evidence type="ECO:0000313" key="4">
    <source>
        <dbReference type="Proteomes" id="UP001159364"/>
    </source>
</evidence>
<dbReference type="InterPro" id="IPR037047">
    <property type="entry name" value="PITH_dom_sf"/>
</dbReference>
<dbReference type="EMBL" id="JAIWQS010000002">
    <property type="protein sequence ID" value="KAJ8773114.1"/>
    <property type="molecule type" value="Genomic_DNA"/>
</dbReference>
<dbReference type="PANTHER" id="PTHR12175:SF5">
    <property type="entry name" value="OS03G0795500 PROTEIN"/>
    <property type="match status" value="1"/>
</dbReference>
<dbReference type="InterPro" id="IPR045099">
    <property type="entry name" value="PITH1-like"/>
</dbReference>
<dbReference type="Gene3D" id="2.60.120.470">
    <property type="entry name" value="PITH domain"/>
    <property type="match status" value="1"/>
</dbReference>
<reference evidence="3 4" key="1">
    <citation type="submission" date="2021-09" db="EMBL/GenBank/DDBJ databases">
        <title>Genomic insights and catalytic innovation underlie evolution of tropane alkaloids biosynthesis.</title>
        <authorList>
            <person name="Wang Y.-J."/>
            <person name="Tian T."/>
            <person name="Huang J.-P."/>
            <person name="Huang S.-X."/>
        </authorList>
    </citation>
    <scope>NUCLEOTIDE SEQUENCE [LARGE SCALE GENOMIC DNA]</scope>
    <source>
        <strain evidence="3">KIB-2018</strain>
        <tissue evidence="3">Leaf</tissue>
    </source>
</reference>
<sequence length="127" mass="14201">MTLESTSAIQRSQSRIECLNQSTNLLQFSLLIYIPFLQVVKLFSVVIKGLEEEGICKLNFPCDASINVNDFPPSDTVVLSSDDLKGKLVVLKYAKFQNVRSLTVFLEDNQSSSEITKVQKIALVRTT</sequence>
<keyword evidence="4" id="KW-1185">Reference proteome</keyword>
<dbReference type="InterPro" id="IPR010400">
    <property type="entry name" value="PITH_dom"/>
</dbReference>
<evidence type="ECO:0000259" key="2">
    <source>
        <dbReference type="PROSITE" id="PS51532"/>
    </source>
</evidence>
<organism evidence="3 4">
    <name type="scientific">Erythroxylum novogranatense</name>
    <dbReference type="NCBI Taxonomy" id="1862640"/>
    <lineage>
        <taxon>Eukaryota</taxon>
        <taxon>Viridiplantae</taxon>
        <taxon>Streptophyta</taxon>
        <taxon>Embryophyta</taxon>
        <taxon>Tracheophyta</taxon>
        <taxon>Spermatophyta</taxon>
        <taxon>Magnoliopsida</taxon>
        <taxon>eudicotyledons</taxon>
        <taxon>Gunneridae</taxon>
        <taxon>Pentapetalae</taxon>
        <taxon>rosids</taxon>
        <taxon>fabids</taxon>
        <taxon>Malpighiales</taxon>
        <taxon>Erythroxylaceae</taxon>
        <taxon>Erythroxylum</taxon>
    </lineage>
</organism>
<dbReference type="PROSITE" id="PS51532">
    <property type="entry name" value="PITH"/>
    <property type="match status" value="1"/>
</dbReference>
<feature type="domain" description="PITH" evidence="2">
    <location>
        <begin position="1"/>
        <end position="127"/>
    </location>
</feature>